<sequence length="185" mass="20010">MKNLVPSIVLSTALITTSGSVFAANNWQDDAKDAWIDGKAETTLLLNTNLNSFDINTDVKDGQLTLSGSVESEIEKSLAAELVANLDGVEEVDNQLTVVKSKQDQEQTDNEMLNSLTDSKISTVVKTRLLLESEISGTDIEVNTEDKVVTLSGEVSSDAEQDLALAIARNTNDVDEVVNQLRVLQ</sequence>
<feature type="signal peptide" evidence="1">
    <location>
        <begin position="1"/>
        <end position="23"/>
    </location>
</feature>
<evidence type="ECO:0000313" key="4">
    <source>
        <dbReference type="Proteomes" id="UP000651977"/>
    </source>
</evidence>
<dbReference type="InterPro" id="IPR014004">
    <property type="entry name" value="Transpt-assoc_nodulatn_dom_bac"/>
</dbReference>
<proteinExistence type="predicted"/>
<dbReference type="Pfam" id="PF04972">
    <property type="entry name" value="BON"/>
    <property type="match status" value="2"/>
</dbReference>
<dbReference type="PROSITE" id="PS50914">
    <property type="entry name" value="BON"/>
    <property type="match status" value="2"/>
</dbReference>
<keyword evidence="1" id="KW-0732">Signal</keyword>
<feature type="domain" description="BON" evidence="2">
    <location>
        <begin position="32"/>
        <end position="100"/>
    </location>
</feature>
<accession>A0ABQ1I353</accession>
<organism evidence="3 4">
    <name type="scientific">Agarivorans gilvus</name>
    <dbReference type="NCBI Taxonomy" id="680279"/>
    <lineage>
        <taxon>Bacteria</taxon>
        <taxon>Pseudomonadati</taxon>
        <taxon>Pseudomonadota</taxon>
        <taxon>Gammaproteobacteria</taxon>
        <taxon>Alteromonadales</taxon>
        <taxon>Alteromonadaceae</taxon>
        <taxon>Agarivorans</taxon>
    </lineage>
</organism>
<evidence type="ECO:0000313" key="3">
    <source>
        <dbReference type="EMBL" id="GGB11946.1"/>
    </source>
</evidence>
<dbReference type="EMBL" id="BMDY01000016">
    <property type="protein sequence ID" value="GGB11946.1"/>
    <property type="molecule type" value="Genomic_DNA"/>
</dbReference>
<dbReference type="PANTHER" id="PTHR34606">
    <property type="entry name" value="BON DOMAIN-CONTAINING PROTEIN"/>
    <property type="match status" value="1"/>
</dbReference>
<gene>
    <name evidence="3" type="ORF">GCM10007414_26810</name>
</gene>
<dbReference type="InterPro" id="IPR051686">
    <property type="entry name" value="Lipoprotein_DolP"/>
</dbReference>
<evidence type="ECO:0000259" key="2">
    <source>
        <dbReference type="PROSITE" id="PS50914"/>
    </source>
</evidence>
<dbReference type="InterPro" id="IPR007055">
    <property type="entry name" value="BON_dom"/>
</dbReference>
<protein>
    <submittedName>
        <fullName evidence="3">Transporter</fullName>
    </submittedName>
</protein>
<dbReference type="RefSeq" id="WP_055733831.1">
    <property type="nucleotide sequence ID" value="NZ_BMDY01000016.1"/>
</dbReference>
<feature type="chain" id="PRO_5047164218" evidence="1">
    <location>
        <begin position="24"/>
        <end position="185"/>
    </location>
</feature>
<evidence type="ECO:0000256" key="1">
    <source>
        <dbReference type="SAM" id="SignalP"/>
    </source>
</evidence>
<dbReference type="Proteomes" id="UP000651977">
    <property type="component" value="Unassembled WGS sequence"/>
</dbReference>
<reference evidence="4" key="1">
    <citation type="journal article" date="2019" name="Int. J. Syst. Evol. Microbiol.">
        <title>The Global Catalogue of Microorganisms (GCM) 10K type strain sequencing project: providing services to taxonomists for standard genome sequencing and annotation.</title>
        <authorList>
            <consortium name="The Broad Institute Genomics Platform"/>
            <consortium name="The Broad Institute Genome Sequencing Center for Infectious Disease"/>
            <person name="Wu L."/>
            <person name="Ma J."/>
        </authorList>
    </citation>
    <scope>NUCLEOTIDE SEQUENCE [LARGE SCALE GENOMIC DNA]</scope>
    <source>
        <strain evidence="4">CGMCC 1.10131</strain>
    </source>
</reference>
<dbReference type="PANTHER" id="PTHR34606:SF15">
    <property type="entry name" value="BON DOMAIN-CONTAINING PROTEIN"/>
    <property type="match status" value="1"/>
</dbReference>
<name>A0ABQ1I353_9ALTE</name>
<comment type="caution">
    <text evidence="3">The sequence shown here is derived from an EMBL/GenBank/DDBJ whole genome shotgun (WGS) entry which is preliminary data.</text>
</comment>
<feature type="domain" description="BON" evidence="2">
    <location>
        <begin position="117"/>
        <end position="185"/>
    </location>
</feature>
<keyword evidence="4" id="KW-1185">Reference proteome</keyword>
<dbReference type="SMART" id="SM00749">
    <property type="entry name" value="BON"/>
    <property type="match status" value="2"/>
</dbReference>
<dbReference type="Gene3D" id="3.30.1340.30">
    <property type="match status" value="2"/>
</dbReference>